<reference evidence="2" key="1">
    <citation type="journal article" date="2018" name="Proc. Natl. Acad. Sci. U.S.A.">
        <title>Linking secondary metabolites to gene clusters through genome sequencing of six diverse Aspergillus species.</title>
        <authorList>
            <person name="Kaerboelling I."/>
            <person name="Vesth T.C."/>
            <person name="Frisvad J.C."/>
            <person name="Nybo J.L."/>
            <person name="Theobald S."/>
            <person name="Kuo A."/>
            <person name="Bowyer P."/>
            <person name="Matsuda Y."/>
            <person name="Mondo S."/>
            <person name="Lyhne E.K."/>
            <person name="Kogle M.E."/>
            <person name="Clum A."/>
            <person name="Lipzen A."/>
            <person name="Salamov A."/>
            <person name="Ngan C.Y."/>
            <person name="Daum C."/>
            <person name="Chiniquy J."/>
            <person name="Barry K."/>
            <person name="LaButti K."/>
            <person name="Haridas S."/>
            <person name="Simmons B.A."/>
            <person name="Magnuson J.K."/>
            <person name="Mortensen U.H."/>
            <person name="Larsen T.O."/>
            <person name="Grigoriev I.V."/>
            <person name="Baker S.E."/>
            <person name="Andersen M.R."/>
        </authorList>
    </citation>
    <scope>NUCLEOTIDE SEQUENCE [LARGE SCALE GENOMIC DNA]</scope>
    <source>
        <strain evidence="2">IBT 16806</strain>
    </source>
</reference>
<comment type="caution">
    <text evidence="1">The sequence shown here is derived from an EMBL/GenBank/DDBJ whole genome shotgun (WGS) entry which is preliminary data.</text>
</comment>
<name>A0A2I1C2L8_ASPN1</name>
<evidence type="ECO:0000313" key="2">
    <source>
        <dbReference type="Proteomes" id="UP000234474"/>
    </source>
</evidence>
<gene>
    <name evidence="1" type="ORF">P174DRAFT_252006</name>
</gene>
<dbReference type="Proteomes" id="UP000234474">
    <property type="component" value="Unassembled WGS sequence"/>
</dbReference>
<dbReference type="AlphaFoldDB" id="A0A2I1C2L8"/>
<sequence>MCVSAATWRLLSNVGLSHWSTLTHSTVIRWLCSIPSNLLSNSDSLGFPLSIEPWRGAGMQSSEAKWQNSWLKIYHFGTMRGQLSSSRKVGLEARTVRSIVHQRTFPQRL</sequence>
<dbReference type="EMBL" id="MSZS01000006">
    <property type="protein sequence ID" value="PKX91862.1"/>
    <property type="molecule type" value="Genomic_DNA"/>
</dbReference>
<dbReference type="VEuPathDB" id="FungiDB:P174DRAFT_252006"/>
<dbReference type="GeneID" id="36528789"/>
<accession>A0A2I1C2L8</accession>
<keyword evidence="2" id="KW-1185">Reference proteome</keyword>
<protein>
    <submittedName>
        <fullName evidence="1">Uncharacterized protein</fullName>
    </submittedName>
</protein>
<proteinExistence type="predicted"/>
<evidence type="ECO:0000313" key="1">
    <source>
        <dbReference type="EMBL" id="PKX91862.1"/>
    </source>
</evidence>
<organism evidence="1 2">
    <name type="scientific">Aspergillus novofumigatus (strain IBT 16806)</name>
    <dbReference type="NCBI Taxonomy" id="1392255"/>
    <lineage>
        <taxon>Eukaryota</taxon>
        <taxon>Fungi</taxon>
        <taxon>Dikarya</taxon>
        <taxon>Ascomycota</taxon>
        <taxon>Pezizomycotina</taxon>
        <taxon>Eurotiomycetes</taxon>
        <taxon>Eurotiomycetidae</taxon>
        <taxon>Eurotiales</taxon>
        <taxon>Aspergillaceae</taxon>
        <taxon>Aspergillus</taxon>
        <taxon>Aspergillus subgen. Fumigati</taxon>
    </lineage>
</organism>
<dbReference type="RefSeq" id="XP_024680457.1">
    <property type="nucleotide sequence ID" value="XM_024821463.1"/>
</dbReference>